<dbReference type="AlphaFoldDB" id="A0A518GH89"/>
<dbReference type="RefSeq" id="WP_145086153.1">
    <property type="nucleotide sequence ID" value="NZ_CP036298.1"/>
</dbReference>
<dbReference type="SUPFAM" id="SSF53850">
    <property type="entry name" value="Periplasmic binding protein-like II"/>
    <property type="match status" value="1"/>
</dbReference>
<dbReference type="PANTHER" id="PTHR37690:SF1">
    <property type="entry name" value="CHORISMATE DEHYDRATASE"/>
    <property type="match status" value="1"/>
</dbReference>
<dbReference type="OrthoDB" id="9810112at2"/>
<protein>
    <recommendedName>
        <fullName evidence="4">Chorismate dehydratase</fullName>
        <ecNumber evidence="4">4.2.1.151</ecNumber>
    </recommendedName>
    <alternativeName>
        <fullName evidence="4">Menaquinone biosynthetic enzyme MqnA</fullName>
    </alternativeName>
</protein>
<dbReference type="GO" id="GO:0016836">
    <property type="term" value="F:hydro-lyase activity"/>
    <property type="evidence" value="ECO:0007669"/>
    <property type="project" value="UniProtKB-UniRule"/>
</dbReference>
<reference evidence="5 6" key="1">
    <citation type="submission" date="2019-02" db="EMBL/GenBank/DDBJ databases">
        <title>Deep-cultivation of Planctomycetes and their phenomic and genomic characterization uncovers novel biology.</title>
        <authorList>
            <person name="Wiegand S."/>
            <person name="Jogler M."/>
            <person name="Boedeker C."/>
            <person name="Pinto D."/>
            <person name="Vollmers J."/>
            <person name="Rivas-Marin E."/>
            <person name="Kohn T."/>
            <person name="Peeters S.H."/>
            <person name="Heuer A."/>
            <person name="Rast P."/>
            <person name="Oberbeckmann S."/>
            <person name="Bunk B."/>
            <person name="Jeske O."/>
            <person name="Meyerdierks A."/>
            <person name="Storesund J.E."/>
            <person name="Kallscheuer N."/>
            <person name="Luecker S."/>
            <person name="Lage O.M."/>
            <person name="Pohl T."/>
            <person name="Merkel B.J."/>
            <person name="Hornburger P."/>
            <person name="Mueller R.-W."/>
            <person name="Bruemmer F."/>
            <person name="Labrenz M."/>
            <person name="Spormann A.M."/>
            <person name="Op den Camp H."/>
            <person name="Overmann J."/>
            <person name="Amann R."/>
            <person name="Jetten M.S.M."/>
            <person name="Mascher T."/>
            <person name="Medema M.H."/>
            <person name="Devos D.P."/>
            <person name="Kaster A.-K."/>
            <person name="Ovreas L."/>
            <person name="Rohde M."/>
            <person name="Galperin M.Y."/>
            <person name="Jogler C."/>
        </authorList>
    </citation>
    <scope>NUCLEOTIDE SEQUENCE [LARGE SCALE GENOMIC DNA]</scope>
    <source>
        <strain evidence="5 6">Q31a</strain>
    </source>
</reference>
<dbReference type="InterPro" id="IPR003773">
    <property type="entry name" value="Menaquinone_biosynth"/>
</dbReference>
<evidence type="ECO:0000256" key="4">
    <source>
        <dbReference type="HAMAP-Rule" id="MF_00995"/>
    </source>
</evidence>
<evidence type="ECO:0000313" key="6">
    <source>
        <dbReference type="Proteomes" id="UP000318017"/>
    </source>
</evidence>
<proteinExistence type="inferred from homology"/>
<sequence>MRHRIGAVSYLNTKPLIHGLRDRLPNIDLDFDLPSRLADRLNHGELDVALIPSVEFLRGAGLQILSDACIACRGPVRSVRLLFRRPPSQTQTLALDVGSRTSAVLAQVLLQQQHGVRPSLVPFDIDARLDQIDADAVLIIGDRAMDVPAGQYVENWDLGEQWCNLTGLPFVFAMWVTNQRSIEPGLSVALQEARDQGLAAAEQLAAQYAATYGISTADCVTYFRQQLHFHLGERELAGLDLFRRQAAELRLLPATSTQLSLELL</sequence>
<dbReference type="PANTHER" id="PTHR37690">
    <property type="entry name" value="CHORISMATE DEHYDRATASE"/>
    <property type="match status" value="1"/>
</dbReference>
<dbReference type="EC" id="4.2.1.151" evidence="4"/>
<comment type="function">
    <text evidence="4">Catalyzes the dehydration of chorismate into 3-[(1-carboxyvinyl)oxy]benzoate, a step in the biosynthesis of menaquinone (MK, vitamin K2).</text>
</comment>
<dbReference type="Proteomes" id="UP000318017">
    <property type="component" value="Chromosome"/>
</dbReference>
<keyword evidence="3 4" id="KW-0456">Lyase</keyword>
<dbReference type="UniPathway" id="UPA00079"/>
<dbReference type="InterPro" id="IPR030868">
    <property type="entry name" value="MqnA"/>
</dbReference>
<dbReference type="GO" id="GO:0009234">
    <property type="term" value="P:menaquinone biosynthetic process"/>
    <property type="evidence" value="ECO:0007669"/>
    <property type="project" value="UniProtKB-UniRule"/>
</dbReference>
<dbReference type="Pfam" id="PF02621">
    <property type="entry name" value="VitK2_biosynth"/>
    <property type="match status" value="1"/>
</dbReference>
<comment type="catalytic activity">
    <reaction evidence="4">
        <text>chorismate = 3-[(1-carboxyvinyl)-oxy]benzoate + H2O</text>
        <dbReference type="Rhea" id="RHEA:40051"/>
        <dbReference type="ChEBI" id="CHEBI:15377"/>
        <dbReference type="ChEBI" id="CHEBI:29748"/>
        <dbReference type="ChEBI" id="CHEBI:76981"/>
        <dbReference type="EC" id="4.2.1.151"/>
    </reaction>
</comment>
<keyword evidence="6" id="KW-1185">Reference proteome</keyword>
<keyword evidence="2 4" id="KW-0474">Menaquinone biosynthesis</keyword>
<evidence type="ECO:0000256" key="2">
    <source>
        <dbReference type="ARBA" id="ARBA00022428"/>
    </source>
</evidence>
<gene>
    <name evidence="4 5" type="primary">mqnA</name>
    <name evidence="5" type="ORF">Q31a_63490</name>
</gene>
<name>A0A518GH89_9BACT</name>
<dbReference type="EMBL" id="CP036298">
    <property type="protein sequence ID" value="QDV27956.1"/>
    <property type="molecule type" value="Genomic_DNA"/>
</dbReference>
<evidence type="ECO:0000256" key="1">
    <source>
        <dbReference type="ARBA" id="ARBA00004863"/>
    </source>
</evidence>
<accession>A0A518GH89</accession>
<comment type="pathway">
    <text evidence="1 4">Quinol/quinone metabolism; menaquinone biosynthesis.</text>
</comment>
<dbReference type="CDD" id="cd13634">
    <property type="entry name" value="PBP2_Sco4506"/>
    <property type="match status" value="1"/>
</dbReference>
<dbReference type="Gene3D" id="3.40.190.10">
    <property type="entry name" value="Periplasmic binding protein-like II"/>
    <property type="match status" value="2"/>
</dbReference>
<dbReference type="KEGG" id="ahel:Q31a_63490"/>
<dbReference type="HAMAP" id="MF_00995">
    <property type="entry name" value="MqnA"/>
    <property type="match status" value="1"/>
</dbReference>
<organism evidence="5 6">
    <name type="scientific">Aureliella helgolandensis</name>
    <dbReference type="NCBI Taxonomy" id="2527968"/>
    <lineage>
        <taxon>Bacteria</taxon>
        <taxon>Pseudomonadati</taxon>
        <taxon>Planctomycetota</taxon>
        <taxon>Planctomycetia</taxon>
        <taxon>Pirellulales</taxon>
        <taxon>Pirellulaceae</taxon>
        <taxon>Aureliella</taxon>
    </lineage>
</organism>
<evidence type="ECO:0000313" key="5">
    <source>
        <dbReference type="EMBL" id="QDV27956.1"/>
    </source>
</evidence>
<comment type="similarity">
    <text evidence="4">Belongs to the MqnA/MqnD family. MqnA subfamily.</text>
</comment>
<evidence type="ECO:0000256" key="3">
    <source>
        <dbReference type="ARBA" id="ARBA00023239"/>
    </source>
</evidence>